<protein>
    <recommendedName>
        <fullName evidence="3">Stability determinant</fullName>
    </recommendedName>
</protein>
<proteinExistence type="predicted"/>
<dbReference type="Proteomes" id="UP001055111">
    <property type="component" value="Unassembled WGS sequence"/>
</dbReference>
<reference evidence="1" key="1">
    <citation type="submission" date="2022-09" db="EMBL/GenBank/DDBJ databases">
        <title>Isolation and characterization of 3-chlorobenzoate degrading bacteria from soils in Shizuoka.</title>
        <authorList>
            <person name="Ifat A."/>
            <person name="Ogawa N."/>
            <person name="Kimbara K."/>
            <person name="Moriuchi R."/>
            <person name="Dohra H."/>
            <person name="Shintani M."/>
        </authorList>
    </citation>
    <scope>NUCLEOTIDE SEQUENCE</scope>
    <source>
        <strain evidence="1">19CS4-2</strain>
    </source>
</reference>
<evidence type="ECO:0000313" key="2">
    <source>
        <dbReference type="Proteomes" id="UP001055111"/>
    </source>
</evidence>
<comment type="caution">
    <text evidence="1">The sequence shown here is derived from an EMBL/GenBank/DDBJ whole genome shotgun (WGS) entry which is preliminary data.</text>
</comment>
<dbReference type="EMBL" id="BPUS01000053">
    <property type="protein sequence ID" value="GJH30950.1"/>
    <property type="molecule type" value="Genomic_DNA"/>
</dbReference>
<dbReference type="Gene3D" id="6.20.450.20">
    <property type="match status" value="1"/>
</dbReference>
<accession>A0AA37IQY6</accession>
<organism evidence="1 2">
    <name type="scientific">Caballeronia novacaledonica</name>
    <dbReference type="NCBI Taxonomy" id="1544861"/>
    <lineage>
        <taxon>Bacteria</taxon>
        <taxon>Pseudomonadati</taxon>
        <taxon>Pseudomonadota</taxon>
        <taxon>Betaproteobacteria</taxon>
        <taxon>Burkholderiales</taxon>
        <taxon>Burkholderiaceae</taxon>
        <taxon>Caballeronia</taxon>
    </lineage>
</organism>
<gene>
    <name evidence="1" type="ORF">CBA19CS42_40560</name>
</gene>
<evidence type="ECO:0008006" key="3">
    <source>
        <dbReference type="Google" id="ProtNLM"/>
    </source>
</evidence>
<name>A0AA37IQY6_9BURK</name>
<dbReference type="AlphaFoldDB" id="A0AA37IQY6"/>
<dbReference type="RefSeq" id="WP_051626964.1">
    <property type="nucleotide sequence ID" value="NZ_BPUS01000053.1"/>
</dbReference>
<sequence>MGNIWTEPALSGHDTKEEAEAYDAWFREEVRLSLEEQGADIPHDEAVAWMRARIAERRKVTNDR</sequence>
<evidence type="ECO:0000313" key="1">
    <source>
        <dbReference type="EMBL" id="GJH30950.1"/>
    </source>
</evidence>